<sequence length="312" mass="32473">MPIYLPIAELTVNLFHLLGLGVVVGTISGLFGVGGGFLLTPFLMIYGVPSPVAVASVTAQVVASSTSGTLAHLARNTIDLKLGALLVAGGSLGAVLGVIIFDVLKSLGQLDVLLAIGYLTLLGSIGTLMLVESTGLSFRRKQAGQTAQPRPRRRFPPWIRALPFPVTFRRSGLVVSAIPVVAVGLIIGVIGAILGIGGGFILVPALVYLLRVPGKFVVGTSLLHLTAVMAVTCTLHALRNQSVDLILAFCLMIGGVFGAQVGAAMGRNLDARQLRLLLAVIVLVVAARFAYGLIVLPDTLFQSNRIDAGMIP</sequence>
<evidence type="ECO:0000256" key="1">
    <source>
        <dbReference type="ARBA" id="ARBA00004141"/>
    </source>
</evidence>
<protein>
    <recommendedName>
        <fullName evidence="5">Probable membrane transporter protein</fullName>
    </recommendedName>
</protein>
<dbReference type="EMBL" id="AQQR01000010">
    <property type="protein sequence ID" value="OWU70976.1"/>
    <property type="molecule type" value="Genomic_DNA"/>
</dbReference>
<evidence type="ECO:0000313" key="7">
    <source>
        <dbReference type="Proteomes" id="UP000215377"/>
    </source>
</evidence>
<comment type="similarity">
    <text evidence="5">Belongs to the 4-toluene sulfonate uptake permease (TSUP) (TC 2.A.102) family.</text>
</comment>
<dbReference type="GO" id="GO:0005886">
    <property type="term" value="C:plasma membrane"/>
    <property type="evidence" value="ECO:0007669"/>
    <property type="project" value="UniProtKB-SubCell"/>
</dbReference>
<keyword evidence="4 5" id="KW-0472">Membrane</keyword>
<feature type="transmembrane region" description="Helical" evidence="5">
    <location>
        <begin position="113"/>
        <end position="131"/>
    </location>
</feature>
<reference evidence="6 7" key="1">
    <citation type="submission" date="2013-04" db="EMBL/GenBank/DDBJ databases">
        <title>Oceanicola sp. 22II1-22F33 Genome Sequencing.</title>
        <authorList>
            <person name="Lai Q."/>
            <person name="Li G."/>
            <person name="Shao Z."/>
        </authorList>
    </citation>
    <scope>NUCLEOTIDE SEQUENCE [LARGE SCALE GENOMIC DNA]</scope>
    <source>
        <strain evidence="6 7">22II1-22F33</strain>
    </source>
</reference>
<keyword evidence="2 5" id="KW-0812">Transmembrane</keyword>
<dbReference type="Proteomes" id="UP000215377">
    <property type="component" value="Unassembled WGS sequence"/>
</dbReference>
<dbReference type="PANTHER" id="PTHR43701:SF12">
    <property type="entry name" value="MEMBRANE TRANSPORTER PROTEIN YTNM-RELATED"/>
    <property type="match status" value="1"/>
</dbReference>
<dbReference type="AlphaFoldDB" id="A0A225NED1"/>
<comment type="caution">
    <text evidence="6">The sequence shown here is derived from an EMBL/GenBank/DDBJ whole genome shotgun (WGS) entry which is preliminary data.</text>
</comment>
<proteinExistence type="inferred from homology"/>
<dbReference type="Pfam" id="PF01925">
    <property type="entry name" value="TauE"/>
    <property type="match status" value="1"/>
</dbReference>
<comment type="subcellular location">
    <subcellularLocation>
        <location evidence="5">Cell membrane</location>
        <topology evidence="5">Multi-pass membrane protein</topology>
    </subcellularLocation>
    <subcellularLocation>
        <location evidence="1">Membrane</location>
        <topology evidence="1">Multi-pass membrane protein</topology>
    </subcellularLocation>
</comment>
<evidence type="ECO:0000313" key="6">
    <source>
        <dbReference type="EMBL" id="OWU70976.1"/>
    </source>
</evidence>
<dbReference type="RefSeq" id="WP_088651530.1">
    <property type="nucleotide sequence ID" value="NZ_AQQR01000010.1"/>
</dbReference>
<feature type="transmembrane region" description="Helical" evidence="5">
    <location>
        <begin position="43"/>
        <end position="62"/>
    </location>
</feature>
<organism evidence="6 7">
    <name type="scientific">Marinibacterium profundimaris</name>
    <dbReference type="NCBI Taxonomy" id="1679460"/>
    <lineage>
        <taxon>Bacteria</taxon>
        <taxon>Pseudomonadati</taxon>
        <taxon>Pseudomonadota</taxon>
        <taxon>Alphaproteobacteria</taxon>
        <taxon>Rhodobacterales</taxon>
        <taxon>Paracoccaceae</taxon>
        <taxon>Marinibacterium</taxon>
    </lineage>
</organism>
<keyword evidence="3 5" id="KW-1133">Transmembrane helix</keyword>
<name>A0A225NED1_9RHOB</name>
<evidence type="ECO:0000256" key="4">
    <source>
        <dbReference type="ARBA" id="ARBA00023136"/>
    </source>
</evidence>
<feature type="transmembrane region" description="Helical" evidence="5">
    <location>
        <begin position="245"/>
        <end position="264"/>
    </location>
</feature>
<evidence type="ECO:0000256" key="3">
    <source>
        <dbReference type="ARBA" id="ARBA00022989"/>
    </source>
</evidence>
<keyword evidence="7" id="KW-1185">Reference proteome</keyword>
<feature type="transmembrane region" description="Helical" evidence="5">
    <location>
        <begin position="177"/>
        <end position="210"/>
    </location>
</feature>
<evidence type="ECO:0000256" key="2">
    <source>
        <dbReference type="ARBA" id="ARBA00022692"/>
    </source>
</evidence>
<dbReference type="PANTHER" id="PTHR43701">
    <property type="entry name" value="MEMBRANE TRANSPORTER PROTEIN MJ0441-RELATED"/>
    <property type="match status" value="1"/>
</dbReference>
<feature type="transmembrane region" description="Helical" evidence="5">
    <location>
        <begin position="12"/>
        <end position="37"/>
    </location>
</feature>
<feature type="transmembrane region" description="Helical" evidence="5">
    <location>
        <begin position="82"/>
        <end position="101"/>
    </location>
</feature>
<dbReference type="InterPro" id="IPR002781">
    <property type="entry name" value="TM_pro_TauE-like"/>
</dbReference>
<dbReference type="InterPro" id="IPR051598">
    <property type="entry name" value="TSUP/Inactive_protease-like"/>
</dbReference>
<evidence type="ECO:0000256" key="5">
    <source>
        <dbReference type="RuleBase" id="RU363041"/>
    </source>
</evidence>
<dbReference type="OrthoDB" id="9779078at2"/>
<accession>A0A225NED1</accession>
<gene>
    <name evidence="6" type="ORF">ATO3_19230</name>
</gene>
<keyword evidence="5" id="KW-1003">Cell membrane</keyword>
<feature type="transmembrane region" description="Helical" evidence="5">
    <location>
        <begin position="216"/>
        <end position="238"/>
    </location>
</feature>
<feature type="transmembrane region" description="Helical" evidence="5">
    <location>
        <begin position="276"/>
        <end position="296"/>
    </location>
</feature>